<dbReference type="InterPro" id="IPR012337">
    <property type="entry name" value="RNaseH-like_sf"/>
</dbReference>
<dbReference type="CDD" id="cd06127">
    <property type="entry name" value="DEDDh"/>
    <property type="match status" value="1"/>
</dbReference>
<dbReference type="GO" id="GO:0005829">
    <property type="term" value="C:cytosol"/>
    <property type="evidence" value="ECO:0007669"/>
    <property type="project" value="TreeGrafter"/>
</dbReference>
<dbReference type="Gene3D" id="3.30.420.10">
    <property type="entry name" value="Ribonuclease H-like superfamily/Ribonuclease H"/>
    <property type="match status" value="1"/>
</dbReference>
<sequence>MGSSPEADQPGLPRITWKQAMAQGLDTYARLRKKGLQPVGPPVAVTEFERREVKLFDPGKALDLEQYAARASAWAVERLRSDAVILDTETTGVDVEHDRVVQVAVIDMRGRELLDTLVDPGVPIPPRASDIHGITDRDVAGRPVFAEILPRLTEALGRRPVVVYNSRFDGPLLRAEVARVHGAEHAEQWTRARPWKCAMTVYSWYRGQWNVERGDWRWHRLPNARHGALGDCRATLALLHEMAAGRADPDGGG</sequence>
<dbReference type="SUPFAM" id="SSF53098">
    <property type="entry name" value="Ribonuclease H-like"/>
    <property type="match status" value="1"/>
</dbReference>
<feature type="domain" description="Exonuclease" evidence="1">
    <location>
        <begin position="82"/>
        <end position="248"/>
    </location>
</feature>
<evidence type="ECO:0000259" key="1">
    <source>
        <dbReference type="SMART" id="SM00479"/>
    </source>
</evidence>
<dbReference type="AlphaFoldDB" id="A0A7W9IBV8"/>
<gene>
    <name evidence="2" type="ORF">F4562_000406</name>
</gene>
<dbReference type="PANTHER" id="PTHR30231:SF37">
    <property type="entry name" value="EXODEOXYRIBONUCLEASE 10"/>
    <property type="match status" value="1"/>
</dbReference>
<dbReference type="SMART" id="SM00479">
    <property type="entry name" value="EXOIII"/>
    <property type="match status" value="1"/>
</dbReference>
<keyword evidence="3" id="KW-1185">Reference proteome</keyword>
<reference evidence="2 3" key="1">
    <citation type="submission" date="2020-08" db="EMBL/GenBank/DDBJ databases">
        <title>Sequencing the genomes of 1000 actinobacteria strains.</title>
        <authorList>
            <person name="Klenk H.-P."/>
        </authorList>
    </citation>
    <scope>NUCLEOTIDE SEQUENCE [LARGE SCALE GENOMIC DNA]</scope>
    <source>
        <strain evidence="2 3">DSM 46887</strain>
    </source>
</reference>
<dbReference type="RefSeq" id="WP_184540500.1">
    <property type="nucleotide sequence ID" value="NZ_JACHMP010000001.1"/>
</dbReference>
<dbReference type="InterPro" id="IPR036397">
    <property type="entry name" value="RNaseH_sf"/>
</dbReference>
<comment type="caution">
    <text evidence="2">The sequence shown here is derived from an EMBL/GenBank/DDBJ whole genome shotgun (WGS) entry which is preliminary data.</text>
</comment>
<dbReference type="Proteomes" id="UP000540685">
    <property type="component" value="Unassembled WGS sequence"/>
</dbReference>
<dbReference type="EMBL" id="JACHMP010000001">
    <property type="protein sequence ID" value="MBB5817344.1"/>
    <property type="molecule type" value="Genomic_DNA"/>
</dbReference>
<name>A0A7W9IBV8_9ACTN</name>
<organism evidence="2 3">
    <name type="scientific">Streptosporangium becharense</name>
    <dbReference type="NCBI Taxonomy" id="1816182"/>
    <lineage>
        <taxon>Bacteria</taxon>
        <taxon>Bacillati</taxon>
        <taxon>Actinomycetota</taxon>
        <taxon>Actinomycetes</taxon>
        <taxon>Streptosporangiales</taxon>
        <taxon>Streptosporangiaceae</taxon>
        <taxon>Streptosporangium</taxon>
    </lineage>
</organism>
<dbReference type="GO" id="GO:0045004">
    <property type="term" value="P:DNA replication proofreading"/>
    <property type="evidence" value="ECO:0007669"/>
    <property type="project" value="TreeGrafter"/>
</dbReference>
<dbReference type="InterPro" id="IPR013520">
    <property type="entry name" value="Ribonucl_H"/>
</dbReference>
<accession>A0A7W9IBV8</accession>
<dbReference type="PANTHER" id="PTHR30231">
    <property type="entry name" value="DNA POLYMERASE III SUBUNIT EPSILON"/>
    <property type="match status" value="1"/>
</dbReference>
<protein>
    <recommendedName>
        <fullName evidence="1">Exonuclease domain-containing protein</fullName>
    </recommendedName>
</protein>
<evidence type="ECO:0000313" key="2">
    <source>
        <dbReference type="EMBL" id="MBB5817344.1"/>
    </source>
</evidence>
<dbReference type="GO" id="GO:0008408">
    <property type="term" value="F:3'-5' exonuclease activity"/>
    <property type="evidence" value="ECO:0007669"/>
    <property type="project" value="TreeGrafter"/>
</dbReference>
<dbReference type="GO" id="GO:0003676">
    <property type="term" value="F:nucleic acid binding"/>
    <property type="evidence" value="ECO:0007669"/>
    <property type="project" value="InterPro"/>
</dbReference>
<dbReference type="Pfam" id="PF00929">
    <property type="entry name" value="RNase_T"/>
    <property type="match status" value="1"/>
</dbReference>
<proteinExistence type="predicted"/>
<evidence type="ECO:0000313" key="3">
    <source>
        <dbReference type="Proteomes" id="UP000540685"/>
    </source>
</evidence>